<accession>K6W0H1</accession>
<dbReference type="PANTHER" id="PTHR30055">
    <property type="entry name" value="HTH-TYPE TRANSCRIPTIONAL REGULATOR RUTR"/>
    <property type="match status" value="1"/>
</dbReference>
<dbReference type="Pfam" id="PF00440">
    <property type="entry name" value="TetR_N"/>
    <property type="match status" value="1"/>
</dbReference>
<dbReference type="InterPro" id="IPR050109">
    <property type="entry name" value="HTH-type_TetR-like_transc_reg"/>
</dbReference>
<protein>
    <submittedName>
        <fullName evidence="4">Putative TetR family transcriptional regulator</fullName>
    </submittedName>
</protein>
<gene>
    <name evidence="4" type="ORF">GORHZ_186_00350</name>
</gene>
<dbReference type="PROSITE" id="PS50977">
    <property type="entry name" value="HTH_TETR_2"/>
    <property type="match status" value="1"/>
</dbReference>
<feature type="DNA-binding region" description="H-T-H motif" evidence="2">
    <location>
        <begin position="54"/>
        <end position="73"/>
    </location>
</feature>
<dbReference type="AlphaFoldDB" id="K6W0H1"/>
<dbReference type="SUPFAM" id="SSF46689">
    <property type="entry name" value="Homeodomain-like"/>
    <property type="match status" value="1"/>
</dbReference>
<dbReference type="EMBL" id="BAHC01000186">
    <property type="protein sequence ID" value="GAB92665.1"/>
    <property type="molecule type" value="Genomic_DNA"/>
</dbReference>
<dbReference type="PRINTS" id="PR00455">
    <property type="entry name" value="HTHTETR"/>
</dbReference>
<evidence type="ECO:0000256" key="2">
    <source>
        <dbReference type="PROSITE-ProRule" id="PRU00335"/>
    </source>
</evidence>
<proteinExistence type="predicted"/>
<dbReference type="RefSeq" id="WP_006337341.1">
    <property type="nucleotide sequence ID" value="NZ_BAHC01000186.1"/>
</dbReference>
<dbReference type="Gene3D" id="1.10.357.10">
    <property type="entry name" value="Tetracycline Repressor, domain 2"/>
    <property type="match status" value="1"/>
</dbReference>
<keyword evidence="5" id="KW-1185">Reference proteome</keyword>
<evidence type="ECO:0000256" key="1">
    <source>
        <dbReference type="ARBA" id="ARBA00023125"/>
    </source>
</evidence>
<evidence type="ECO:0000313" key="5">
    <source>
        <dbReference type="Proteomes" id="UP000008363"/>
    </source>
</evidence>
<evidence type="ECO:0000259" key="3">
    <source>
        <dbReference type="PROSITE" id="PS50977"/>
    </source>
</evidence>
<feature type="domain" description="HTH tetR-type" evidence="3">
    <location>
        <begin position="31"/>
        <end position="91"/>
    </location>
</feature>
<dbReference type="GO" id="GO:0003700">
    <property type="term" value="F:DNA-binding transcription factor activity"/>
    <property type="evidence" value="ECO:0007669"/>
    <property type="project" value="TreeGrafter"/>
</dbReference>
<dbReference type="GO" id="GO:0000976">
    <property type="term" value="F:transcription cis-regulatory region binding"/>
    <property type="evidence" value="ECO:0007669"/>
    <property type="project" value="TreeGrafter"/>
</dbReference>
<dbReference type="Proteomes" id="UP000008363">
    <property type="component" value="Unassembled WGS sequence"/>
</dbReference>
<evidence type="ECO:0000313" key="4">
    <source>
        <dbReference type="EMBL" id="GAB92665.1"/>
    </source>
</evidence>
<reference evidence="4 5" key="1">
    <citation type="submission" date="2012-08" db="EMBL/GenBank/DDBJ databases">
        <title>Whole genome shotgun sequence of Gordonia rhizosphera NBRC 16068.</title>
        <authorList>
            <person name="Takarada H."/>
            <person name="Isaki S."/>
            <person name="Hosoyama A."/>
            <person name="Tsuchikane K."/>
            <person name="Katsumata H."/>
            <person name="Baba S."/>
            <person name="Ohji S."/>
            <person name="Yamazaki S."/>
            <person name="Fujita N."/>
        </authorList>
    </citation>
    <scope>NUCLEOTIDE SEQUENCE [LARGE SCALE GENOMIC DNA]</scope>
    <source>
        <strain evidence="4 5">NBRC 16068</strain>
    </source>
</reference>
<comment type="caution">
    <text evidence="4">The sequence shown here is derived from an EMBL/GenBank/DDBJ whole genome shotgun (WGS) entry which is preliminary data.</text>
</comment>
<dbReference type="InterPro" id="IPR001647">
    <property type="entry name" value="HTH_TetR"/>
</dbReference>
<dbReference type="PANTHER" id="PTHR30055:SF226">
    <property type="entry name" value="HTH-TYPE TRANSCRIPTIONAL REGULATOR PKSA"/>
    <property type="match status" value="1"/>
</dbReference>
<organism evidence="4 5">
    <name type="scientific">Gordonia rhizosphera NBRC 16068</name>
    <dbReference type="NCBI Taxonomy" id="1108045"/>
    <lineage>
        <taxon>Bacteria</taxon>
        <taxon>Bacillati</taxon>
        <taxon>Actinomycetota</taxon>
        <taxon>Actinomycetes</taxon>
        <taxon>Mycobacteriales</taxon>
        <taxon>Gordoniaceae</taxon>
        <taxon>Gordonia</taxon>
    </lineage>
</organism>
<dbReference type="STRING" id="1108045.GORHZ_186_00350"/>
<sequence>MTSDRGPGNVRFMVDLSGVSATRRRLTGKRAETVRRLSEAATEVLGRTEYSEVTLQAIATEAGVARATAYIYFASKEHLVAEVYWQRLLASEPAQPFSSDPVDRVVAVLRSLVMVAGDEPRFAFAVSQALLSADSDVTHLRFEISREIHRRIVAALGDDADATTVTLLELVYTGAMVRGGTGLVSFDAVADTVEVAARRILAV</sequence>
<dbReference type="InterPro" id="IPR009057">
    <property type="entry name" value="Homeodomain-like_sf"/>
</dbReference>
<dbReference type="eggNOG" id="COG1309">
    <property type="taxonomic scope" value="Bacteria"/>
</dbReference>
<name>K6W0H1_9ACTN</name>
<keyword evidence="1 2" id="KW-0238">DNA-binding</keyword>